<feature type="compositionally biased region" description="Low complexity" evidence="1">
    <location>
        <begin position="18"/>
        <end position="27"/>
    </location>
</feature>
<evidence type="ECO:0000256" key="1">
    <source>
        <dbReference type="SAM" id="MobiDB-lite"/>
    </source>
</evidence>
<protein>
    <submittedName>
        <fullName evidence="3">Uncharacterized protein</fullName>
    </submittedName>
</protein>
<reference evidence="3" key="1">
    <citation type="submission" date="2022-11" db="UniProtKB">
        <authorList>
            <consortium name="WormBaseParasite"/>
        </authorList>
    </citation>
    <scope>IDENTIFICATION</scope>
</reference>
<accession>A0A914PQZ1</accession>
<evidence type="ECO:0000313" key="2">
    <source>
        <dbReference type="Proteomes" id="UP000887578"/>
    </source>
</evidence>
<name>A0A914PQZ1_9BILA</name>
<sequence>MMTSVVKNEKAEPSKVLNNSTDETASTDSDDNDPEFKPNEKRKKTTIPKVITNVLESILPNKIGKKNRPTEAPQKQPFGKTKNEKIASQSIKAATTKAPTKDDTTPAAATTTAKPKEVKKPPSKKNPHIQDRRAPTEERKKALIGNLKPVRFFLYHKLEKSKKKVLETNVVKKIRNKLIN</sequence>
<proteinExistence type="predicted"/>
<evidence type="ECO:0000313" key="3">
    <source>
        <dbReference type="WBParaSite" id="PDA_v2.g18525.t1"/>
    </source>
</evidence>
<feature type="region of interest" description="Disordered" evidence="1">
    <location>
        <begin position="1"/>
        <end position="142"/>
    </location>
</feature>
<keyword evidence="2" id="KW-1185">Reference proteome</keyword>
<dbReference type="WBParaSite" id="PDA_v2.g18525.t1">
    <property type="protein sequence ID" value="PDA_v2.g18525.t1"/>
    <property type="gene ID" value="PDA_v2.g18525"/>
</dbReference>
<dbReference type="AlphaFoldDB" id="A0A914PQZ1"/>
<organism evidence="2 3">
    <name type="scientific">Panagrolaimus davidi</name>
    <dbReference type="NCBI Taxonomy" id="227884"/>
    <lineage>
        <taxon>Eukaryota</taxon>
        <taxon>Metazoa</taxon>
        <taxon>Ecdysozoa</taxon>
        <taxon>Nematoda</taxon>
        <taxon>Chromadorea</taxon>
        <taxon>Rhabditida</taxon>
        <taxon>Tylenchina</taxon>
        <taxon>Panagrolaimomorpha</taxon>
        <taxon>Panagrolaimoidea</taxon>
        <taxon>Panagrolaimidae</taxon>
        <taxon>Panagrolaimus</taxon>
    </lineage>
</organism>
<feature type="compositionally biased region" description="Basic and acidic residues" evidence="1">
    <location>
        <begin position="128"/>
        <end position="141"/>
    </location>
</feature>
<dbReference type="Proteomes" id="UP000887578">
    <property type="component" value="Unplaced"/>
</dbReference>